<dbReference type="InterPro" id="IPR043153">
    <property type="entry name" value="DENN_C"/>
</dbReference>
<feature type="region of interest" description="Disordered" evidence="2">
    <location>
        <begin position="362"/>
        <end position="382"/>
    </location>
</feature>
<dbReference type="InterPro" id="IPR024224">
    <property type="entry name" value="DENND6"/>
</dbReference>
<accession>A0A6A6TWN5</accession>
<dbReference type="GO" id="GO:0055037">
    <property type="term" value="C:recycling endosome"/>
    <property type="evidence" value="ECO:0007669"/>
    <property type="project" value="TreeGrafter"/>
</dbReference>
<feature type="domain" description="UDENN" evidence="3">
    <location>
        <begin position="21"/>
        <end position="530"/>
    </location>
</feature>
<protein>
    <recommendedName>
        <fullName evidence="3">UDENN domain-containing protein</fullName>
    </recommendedName>
</protein>
<dbReference type="Gene3D" id="3.40.50.11500">
    <property type="match status" value="1"/>
</dbReference>
<dbReference type="Proteomes" id="UP000799302">
    <property type="component" value="Unassembled WGS sequence"/>
</dbReference>
<name>A0A6A6TWN5_9PEZI</name>
<evidence type="ECO:0000256" key="1">
    <source>
        <dbReference type="ARBA" id="ARBA00007159"/>
    </source>
</evidence>
<dbReference type="PANTHER" id="PTHR13677:SF0">
    <property type="entry name" value="LD41638P"/>
    <property type="match status" value="1"/>
</dbReference>
<dbReference type="PANTHER" id="PTHR13677">
    <property type="entry name" value="LD41638P"/>
    <property type="match status" value="1"/>
</dbReference>
<reference evidence="4" key="1">
    <citation type="journal article" date="2020" name="Stud. Mycol.">
        <title>101 Dothideomycetes genomes: a test case for predicting lifestyles and emergence of pathogens.</title>
        <authorList>
            <person name="Haridas S."/>
            <person name="Albert R."/>
            <person name="Binder M."/>
            <person name="Bloem J."/>
            <person name="Labutti K."/>
            <person name="Salamov A."/>
            <person name="Andreopoulos B."/>
            <person name="Baker S."/>
            <person name="Barry K."/>
            <person name="Bills G."/>
            <person name="Bluhm B."/>
            <person name="Cannon C."/>
            <person name="Castanera R."/>
            <person name="Culley D."/>
            <person name="Daum C."/>
            <person name="Ezra D."/>
            <person name="Gonzalez J."/>
            <person name="Henrissat B."/>
            <person name="Kuo A."/>
            <person name="Liang C."/>
            <person name="Lipzen A."/>
            <person name="Lutzoni F."/>
            <person name="Magnuson J."/>
            <person name="Mondo S."/>
            <person name="Nolan M."/>
            <person name="Ohm R."/>
            <person name="Pangilinan J."/>
            <person name="Park H.-J."/>
            <person name="Ramirez L."/>
            <person name="Alfaro M."/>
            <person name="Sun H."/>
            <person name="Tritt A."/>
            <person name="Yoshinaga Y."/>
            <person name="Zwiers L.-H."/>
            <person name="Turgeon B."/>
            <person name="Goodwin S."/>
            <person name="Spatafora J."/>
            <person name="Crous P."/>
            <person name="Grigoriev I."/>
        </authorList>
    </citation>
    <scope>NUCLEOTIDE SEQUENCE</scope>
    <source>
        <strain evidence="4">CBS 115976</strain>
    </source>
</reference>
<keyword evidence="5" id="KW-1185">Reference proteome</keyword>
<sequence length="546" mass="59291">MADIQTLNGKYSQSTLRQWILCFVVCNFNVDIGPEVEVVYPSDTPFSAVDLSTICFDSFPERHDGEITEDMYYNFTLRNNSPDINLTSPSPPYGSPESFHGVTVFRQEYDGSSKRRFNQKSLVIISNHEFSSFFMNLLRVIVTGSNIGDITRLESACAQIEGWPPPRIGTQELPFLGGKMVLEIPPYQSFPLSGLPSPLSASTSLLSHVSAYEPTENWPSLLPLLHSPATLYILYERLLLGDPIIVLGTSPSHVSAIITALTDLIRPIPYAGTIRPYLPMQSTGLMGEAALFDPSAYTTPYIAGITNPFLLQRLSTPNIPNISTPYILALSSPPTAPNLNAPNTTTPSSGYSILHPSRSLRHRHSSRRIDVPGTPIKSQPKPIHHLKADRTFLTALSDAHSGDASAALGVRRHFADLTAKLLAPANRFLATGADASAAIAVSQASGASQVRGVKVVNNEGEAMGYESKVEIQMAVEAGEVSNFSVDAFLLALESQVPAPFVGQTVRGRQRSRDAFYARFCASGNFEAWLELRRANERLGGAGLLGG</sequence>
<dbReference type="InterPro" id="IPR001194">
    <property type="entry name" value="cDENN_dom"/>
</dbReference>
<dbReference type="EMBL" id="MU004242">
    <property type="protein sequence ID" value="KAF2664469.1"/>
    <property type="molecule type" value="Genomic_DNA"/>
</dbReference>
<dbReference type="OrthoDB" id="10265409at2759"/>
<comment type="similarity">
    <text evidence="1">Belongs to the DENND6 family.</text>
</comment>
<evidence type="ECO:0000256" key="2">
    <source>
        <dbReference type="SAM" id="MobiDB-lite"/>
    </source>
</evidence>
<dbReference type="AlphaFoldDB" id="A0A6A6TWN5"/>
<evidence type="ECO:0000313" key="5">
    <source>
        <dbReference type="Proteomes" id="UP000799302"/>
    </source>
</evidence>
<evidence type="ECO:0000259" key="3">
    <source>
        <dbReference type="PROSITE" id="PS50211"/>
    </source>
</evidence>
<dbReference type="PROSITE" id="PS50211">
    <property type="entry name" value="DENN"/>
    <property type="match status" value="1"/>
</dbReference>
<dbReference type="GO" id="GO:0005085">
    <property type="term" value="F:guanyl-nucleotide exchange factor activity"/>
    <property type="evidence" value="ECO:0007669"/>
    <property type="project" value="InterPro"/>
</dbReference>
<organism evidence="4 5">
    <name type="scientific">Microthyrium microscopicum</name>
    <dbReference type="NCBI Taxonomy" id="703497"/>
    <lineage>
        <taxon>Eukaryota</taxon>
        <taxon>Fungi</taxon>
        <taxon>Dikarya</taxon>
        <taxon>Ascomycota</taxon>
        <taxon>Pezizomycotina</taxon>
        <taxon>Dothideomycetes</taxon>
        <taxon>Dothideomycetes incertae sedis</taxon>
        <taxon>Microthyriales</taxon>
        <taxon>Microthyriaceae</taxon>
        <taxon>Microthyrium</taxon>
    </lineage>
</organism>
<evidence type="ECO:0000313" key="4">
    <source>
        <dbReference type="EMBL" id="KAF2664469.1"/>
    </source>
</evidence>
<dbReference type="InterPro" id="IPR037516">
    <property type="entry name" value="Tripartite_DENN"/>
</dbReference>
<proteinExistence type="inferred from homology"/>
<gene>
    <name evidence="4" type="ORF">BT63DRAFT_429236</name>
</gene>
<dbReference type="SMART" id="SM00799">
    <property type="entry name" value="DENN"/>
    <property type="match status" value="1"/>
</dbReference>